<evidence type="ECO:0000313" key="1">
    <source>
        <dbReference type="EMBL" id="NOI12353.1"/>
    </source>
</evidence>
<accession>A0A7Y4B856</accession>
<reference evidence="1 2" key="1">
    <citation type="submission" date="2019-09" db="EMBL/GenBank/DDBJ databases">
        <title>Draft genome sequencing and comparative genomics of hatchery-associated Vibrios.</title>
        <authorList>
            <person name="Kehlet-Delgado H."/>
            <person name="Mueller R.S."/>
        </authorList>
    </citation>
    <scope>NUCLEOTIDE SEQUENCE [LARGE SCALE GENOMIC DNA]</scope>
    <source>
        <strain evidence="1 2">081416A</strain>
    </source>
</reference>
<protein>
    <submittedName>
        <fullName evidence="1">DUF3265 domain-containing protein</fullName>
    </submittedName>
</protein>
<comment type="caution">
    <text evidence="1">The sequence shown here is derived from an EMBL/GenBank/DDBJ whole genome shotgun (WGS) entry which is preliminary data.</text>
</comment>
<gene>
    <name evidence="1" type="ORF">F0254_26695</name>
</gene>
<sequence length="37" mass="4216">MFKRDSQRVAFSLCVGFSVLGGMRRLRYCVAHPLTGR</sequence>
<dbReference type="Proteomes" id="UP000532247">
    <property type="component" value="Unassembled WGS sequence"/>
</dbReference>
<dbReference type="AlphaFoldDB" id="A0A7Y4B856"/>
<evidence type="ECO:0000313" key="2">
    <source>
        <dbReference type="Proteomes" id="UP000532247"/>
    </source>
</evidence>
<name>A0A7Y4B856_VIBAL</name>
<organism evidence="1 2">
    <name type="scientific">Vibrio alginolyticus</name>
    <dbReference type="NCBI Taxonomy" id="663"/>
    <lineage>
        <taxon>Bacteria</taxon>
        <taxon>Pseudomonadati</taxon>
        <taxon>Pseudomonadota</taxon>
        <taxon>Gammaproteobacteria</taxon>
        <taxon>Vibrionales</taxon>
        <taxon>Vibrionaceae</taxon>
        <taxon>Vibrio</taxon>
    </lineage>
</organism>
<dbReference type="EMBL" id="VTYF01000070">
    <property type="protein sequence ID" value="NOI12353.1"/>
    <property type="molecule type" value="Genomic_DNA"/>
</dbReference>
<proteinExistence type="predicted"/>